<evidence type="ECO:0000313" key="2">
    <source>
        <dbReference type="EMBL" id="KAH9841059.1"/>
    </source>
</evidence>
<dbReference type="RefSeq" id="XP_047782525.1">
    <property type="nucleotide sequence ID" value="XM_047927124.1"/>
</dbReference>
<keyword evidence="3" id="KW-1185">Reference proteome</keyword>
<accession>A0ABQ8KT08</accession>
<comment type="caution">
    <text evidence="2">The sequence shown here is derived from an EMBL/GenBank/DDBJ whole genome shotgun (WGS) entry which is preliminary data.</text>
</comment>
<evidence type="ECO:0000256" key="1">
    <source>
        <dbReference type="SAM" id="MobiDB-lite"/>
    </source>
</evidence>
<reference evidence="2 3" key="1">
    <citation type="journal article" date="2021" name="Environ. Microbiol.">
        <title>Gene family expansions and transcriptome signatures uncover fungal adaptations to wood decay.</title>
        <authorList>
            <person name="Hage H."/>
            <person name="Miyauchi S."/>
            <person name="Viragh M."/>
            <person name="Drula E."/>
            <person name="Min B."/>
            <person name="Chaduli D."/>
            <person name="Navarro D."/>
            <person name="Favel A."/>
            <person name="Norest M."/>
            <person name="Lesage-Meessen L."/>
            <person name="Balint B."/>
            <person name="Merenyi Z."/>
            <person name="de Eugenio L."/>
            <person name="Morin E."/>
            <person name="Martinez A.T."/>
            <person name="Baldrian P."/>
            <person name="Stursova M."/>
            <person name="Martinez M.J."/>
            <person name="Novotny C."/>
            <person name="Magnuson J.K."/>
            <person name="Spatafora J.W."/>
            <person name="Maurice S."/>
            <person name="Pangilinan J."/>
            <person name="Andreopoulos W."/>
            <person name="LaButti K."/>
            <person name="Hundley H."/>
            <person name="Na H."/>
            <person name="Kuo A."/>
            <person name="Barry K."/>
            <person name="Lipzen A."/>
            <person name="Henrissat B."/>
            <person name="Riley R."/>
            <person name="Ahrendt S."/>
            <person name="Nagy L.G."/>
            <person name="Grigoriev I.V."/>
            <person name="Martin F."/>
            <person name="Rosso M.N."/>
        </authorList>
    </citation>
    <scope>NUCLEOTIDE SEQUENCE [LARGE SCALE GENOMIC DNA]</scope>
    <source>
        <strain evidence="2 3">CIRM-BRFM 1785</strain>
    </source>
</reference>
<dbReference type="Proteomes" id="UP000814176">
    <property type="component" value="Unassembled WGS sequence"/>
</dbReference>
<dbReference type="GeneID" id="72007856"/>
<gene>
    <name evidence="2" type="ORF">C8Q71DRAFT_854916</name>
</gene>
<feature type="region of interest" description="Disordered" evidence="1">
    <location>
        <begin position="1"/>
        <end position="38"/>
    </location>
</feature>
<dbReference type="EMBL" id="JADCUA010000004">
    <property type="protein sequence ID" value="KAH9841059.1"/>
    <property type="molecule type" value="Genomic_DNA"/>
</dbReference>
<feature type="region of interest" description="Disordered" evidence="1">
    <location>
        <begin position="131"/>
        <end position="151"/>
    </location>
</feature>
<protein>
    <submittedName>
        <fullName evidence="2">Uncharacterized protein</fullName>
    </submittedName>
</protein>
<proteinExistence type="predicted"/>
<evidence type="ECO:0000313" key="3">
    <source>
        <dbReference type="Proteomes" id="UP000814176"/>
    </source>
</evidence>
<sequence length="215" mass="23050">MMIQSGKREDEGGGGESRRSSTVDAAAVGPPARPSDVYPEEVADAARGAGRHQTVTTTARLSALWLARRPSNYQHLLRSLAPQNHSGPPHFLAAQSHLDIYVRTTNLSINAPGRAQSLSLHHAPPSPACPPLWDYSADGSEPNNPPLSSSKDTVVIDERNAYRQLPANPLTSRHVEQLDSVAPARVPLSTPFASPAYALPPPQSYAPRHPAAKLM</sequence>
<feature type="compositionally biased region" description="Basic and acidic residues" evidence="1">
    <location>
        <begin position="1"/>
        <end position="21"/>
    </location>
</feature>
<organism evidence="2 3">
    <name type="scientific">Rhodofomes roseus</name>
    <dbReference type="NCBI Taxonomy" id="34475"/>
    <lineage>
        <taxon>Eukaryota</taxon>
        <taxon>Fungi</taxon>
        <taxon>Dikarya</taxon>
        <taxon>Basidiomycota</taxon>
        <taxon>Agaricomycotina</taxon>
        <taxon>Agaricomycetes</taxon>
        <taxon>Polyporales</taxon>
        <taxon>Rhodofomes</taxon>
    </lineage>
</organism>
<name>A0ABQ8KT08_9APHY</name>